<dbReference type="EMBL" id="JAPDNT010000049">
    <property type="protein sequence ID" value="MCW3477752.1"/>
    <property type="molecule type" value="Genomic_DNA"/>
</dbReference>
<evidence type="ECO:0000313" key="3">
    <source>
        <dbReference type="Proteomes" id="UP001165679"/>
    </source>
</evidence>
<keyword evidence="1" id="KW-0812">Transmembrane</keyword>
<name>A0AA42CKB9_9PROT</name>
<dbReference type="Pfam" id="PF02325">
    <property type="entry name" value="CCB3_YggT"/>
    <property type="match status" value="1"/>
</dbReference>
<evidence type="ECO:0000313" key="2">
    <source>
        <dbReference type="EMBL" id="MCW3477752.1"/>
    </source>
</evidence>
<reference evidence="2" key="1">
    <citation type="submission" date="2022-09" db="EMBL/GenBank/DDBJ databases">
        <title>Rhodovastum sp. nov. RN2-1 isolated from soil in Seongnam, South Korea.</title>
        <authorList>
            <person name="Le N.T."/>
        </authorList>
    </citation>
    <scope>NUCLEOTIDE SEQUENCE</scope>
    <source>
        <strain evidence="2">RN2-1</strain>
    </source>
</reference>
<dbReference type="Proteomes" id="UP001165679">
    <property type="component" value="Unassembled WGS sequence"/>
</dbReference>
<protein>
    <submittedName>
        <fullName evidence="2">YggT family protein</fullName>
    </submittedName>
</protein>
<dbReference type="AlphaFoldDB" id="A0AA42CKB9"/>
<evidence type="ECO:0000256" key="1">
    <source>
        <dbReference type="SAM" id="Phobius"/>
    </source>
</evidence>
<proteinExistence type="predicted"/>
<accession>A0AA42CKB9</accession>
<sequence>MTILYQIVNEILNLYKWAVILAAVFSMLVAFGVLDTRNRLVWTIGDFLYRVTEPALRPIRNFLPNFGGLDLSPLVLIFVIYVAQMVLARVYGAIVYGNIQGLLL</sequence>
<keyword evidence="1" id="KW-0472">Membrane</keyword>
<keyword evidence="3" id="KW-1185">Reference proteome</keyword>
<feature type="transmembrane region" description="Helical" evidence="1">
    <location>
        <begin position="12"/>
        <end position="34"/>
    </location>
</feature>
<reference evidence="2" key="2">
    <citation type="submission" date="2022-10" db="EMBL/GenBank/DDBJ databases">
        <authorList>
            <person name="Trinh H.N."/>
        </authorList>
    </citation>
    <scope>NUCLEOTIDE SEQUENCE</scope>
    <source>
        <strain evidence="2">RN2-1</strain>
    </source>
</reference>
<feature type="transmembrane region" description="Helical" evidence="1">
    <location>
        <begin position="74"/>
        <end position="99"/>
    </location>
</feature>
<comment type="caution">
    <text evidence="2">The sequence shown here is derived from an EMBL/GenBank/DDBJ whole genome shotgun (WGS) entry which is preliminary data.</text>
</comment>
<gene>
    <name evidence="2" type="ORF">OL599_24680</name>
</gene>
<dbReference type="InterPro" id="IPR003425">
    <property type="entry name" value="CCB3/YggT"/>
</dbReference>
<organism evidence="2 3">
    <name type="scientific">Limobrevibacterium gyesilva</name>
    <dbReference type="NCBI Taxonomy" id="2991712"/>
    <lineage>
        <taxon>Bacteria</taxon>
        <taxon>Pseudomonadati</taxon>
        <taxon>Pseudomonadota</taxon>
        <taxon>Alphaproteobacteria</taxon>
        <taxon>Acetobacterales</taxon>
        <taxon>Acetobacteraceae</taxon>
        <taxon>Limobrevibacterium</taxon>
    </lineage>
</organism>
<dbReference type="GO" id="GO:0016020">
    <property type="term" value="C:membrane"/>
    <property type="evidence" value="ECO:0007669"/>
    <property type="project" value="InterPro"/>
</dbReference>
<keyword evidence="1" id="KW-1133">Transmembrane helix</keyword>